<dbReference type="EMBL" id="GDID01007274">
    <property type="protein sequence ID" value="JAP89332.1"/>
    <property type="molecule type" value="Transcribed_RNA"/>
</dbReference>
<feature type="transmembrane region" description="Helical" evidence="1">
    <location>
        <begin position="116"/>
        <end position="142"/>
    </location>
</feature>
<proteinExistence type="predicted"/>
<keyword evidence="1" id="KW-0472">Membrane</keyword>
<accession>A0A146JXG4</accession>
<evidence type="ECO:0000256" key="1">
    <source>
        <dbReference type="SAM" id="Phobius"/>
    </source>
</evidence>
<sequence length="199" mass="23187">MTEVERQSSVSPFVTIAYFFCKLRPVHCCVFKKFSTNTIIQPKFFHLNLSYLSYMSFTRYVQLIHKNIVALIAQHLKITTFQHYCIWIRNTFELLAMMSSYNIVQNRKSNISKFNLVIFLSLASMIYSSSLILLPLLSSFLFNASLYSTNLSAELFSLRYSSRQNNVYSNKSLTLCQNTRGLTFQQSNLMIIYYSQSSQ</sequence>
<keyword evidence="1" id="KW-0812">Transmembrane</keyword>
<name>A0A146JXG4_9EUKA</name>
<keyword evidence="1" id="KW-1133">Transmembrane helix</keyword>
<evidence type="ECO:0008006" key="3">
    <source>
        <dbReference type="Google" id="ProtNLM"/>
    </source>
</evidence>
<dbReference type="AlphaFoldDB" id="A0A146JXG4"/>
<evidence type="ECO:0000313" key="2">
    <source>
        <dbReference type="EMBL" id="JAP89332.1"/>
    </source>
</evidence>
<protein>
    <recommendedName>
        <fullName evidence="3">Transmembrane protein</fullName>
    </recommendedName>
</protein>
<gene>
    <name evidence="2" type="ORF">TPC1_31173</name>
</gene>
<organism evidence="2">
    <name type="scientific">Trepomonas sp. PC1</name>
    <dbReference type="NCBI Taxonomy" id="1076344"/>
    <lineage>
        <taxon>Eukaryota</taxon>
        <taxon>Metamonada</taxon>
        <taxon>Diplomonadida</taxon>
        <taxon>Hexamitidae</taxon>
        <taxon>Hexamitinae</taxon>
        <taxon>Trepomonas</taxon>
    </lineage>
</organism>
<reference evidence="2" key="1">
    <citation type="submission" date="2015-07" db="EMBL/GenBank/DDBJ databases">
        <title>Adaptation to a free-living lifestyle via gene acquisitions in the diplomonad Trepomonas sp. PC1.</title>
        <authorList>
            <person name="Xu F."/>
            <person name="Jerlstrom-Hultqvist J."/>
            <person name="Kolisko M."/>
            <person name="Simpson A.G.B."/>
            <person name="Roger A.J."/>
            <person name="Svard S.G."/>
            <person name="Andersson J.O."/>
        </authorList>
    </citation>
    <scope>NUCLEOTIDE SEQUENCE</scope>
    <source>
        <strain evidence="2">PC1</strain>
    </source>
</reference>